<organism evidence="3">
    <name type="scientific">uncultured Caudovirales phage</name>
    <dbReference type="NCBI Taxonomy" id="2100421"/>
    <lineage>
        <taxon>Viruses</taxon>
        <taxon>Duplodnaviria</taxon>
        <taxon>Heunggongvirae</taxon>
        <taxon>Uroviricota</taxon>
        <taxon>Caudoviricetes</taxon>
        <taxon>Peduoviridae</taxon>
        <taxon>Maltschvirus</taxon>
        <taxon>Maltschvirus maltsch</taxon>
    </lineage>
</organism>
<keyword evidence="1" id="KW-0175">Coiled coil</keyword>
<name>A0A6J7X8Y4_9CAUD</name>
<feature type="coiled-coil region" evidence="1">
    <location>
        <begin position="163"/>
        <end position="190"/>
    </location>
</feature>
<gene>
    <name evidence="3" type="ORF">UFOVP745_2</name>
</gene>
<accession>A0A6J7X8Y4</accession>
<proteinExistence type="predicted"/>
<dbReference type="EMBL" id="LR798348">
    <property type="protein sequence ID" value="CAB5225332.1"/>
    <property type="molecule type" value="Genomic_DNA"/>
</dbReference>
<sequence length="343" mass="38142">MPNQLDPALQQYYSIAMGQPMAQPMVSPEQINQYNKQAIPVAVSVPEIQNYAPQQQFQQQSPMTQQPQRTLQPSQKRMEYNALVDQRFNEIADMVGGMEVLYKTGRVDKARKAALEDIQSIYGEPPAIEQPMSELERIQLEKERLALEKARNPQMTELDRVKLEQEKLALEQSQKAIGKVEAERMKAETDKLKAAQENITLASDVVSTADRLLANENALQWAGGKTGAVLSRFPGEARGIRQQIDQLRDQIGLFGRKAIVGQGQGSISDAEQKMAKEALAQVITEGTDEQLIESLKAVRQKFGGILSRIQSEATGQQPTAQPMSQQAGQPRVRTFVPGKGFQD</sequence>
<evidence type="ECO:0000256" key="1">
    <source>
        <dbReference type="SAM" id="Coils"/>
    </source>
</evidence>
<protein>
    <submittedName>
        <fullName evidence="3">Uncharacterized protein</fullName>
    </submittedName>
</protein>
<feature type="region of interest" description="Disordered" evidence="2">
    <location>
        <begin position="310"/>
        <end position="343"/>
    </location>
</feature>
<reference evidence="3" key="1">
    <citation type="submission" date="2020-05" db="EMBL/GenBank/DDBJ databases">
        <authorList>
            <person name="Chiriac C."/>
            <person name="Salcher M."/>
            <person name="Ghai R."/>
            <person name="Kavagutti S V."/>
        </authorList>
    </citation>
    <scope>NUCLEOTIDE SEQUENCE</scope>
</reference>
<evidence type="ECO:0000313" key="3">
    <source>
        <dbReference type="EMBL" id="CAB5225332.1"/>
    </source>
</evidence>
<evidence type="ECO:0000256" key="2">
    <source>
        <dbReference type="SAM" id="MobiDB-lite"/>
    </source>
</evidence>
<feature type="compositionally biased region" description="Polar residues" evidence="2">
    <location>
        <begin position="310"/>
        <end position="328"/>
    </location>
</feature>